<dbReference type="PANTHER" id="PTHR23077">
    <property type="entry name" value="AAA-FAMILY ATPASE"/>
    <property type="match status" value="1"/>
</dbReference>
<sequence>MELTPSQREIHKEILSLLTESPFNAILIKSERGCGKTTIFSELEKTLKDYRFVWVTLELLHTKNRNGLSSQTFFDILIEEVRSEDPVVVVVDDLDSIEEIIGDTYSKNRGMVISGLRRVISLIVKHKRNKLLIGSSCSLQFSSLSNWWPLNIEYKIEDIQWILDKHLTLNINKSDLSKWILKLDKTQSLGTIIRIINYLNMKIGKLICGGEINVENILREQYQKQLSKIKGYDVIMADIPAIDPKYDLVGLEHIVEYIQESILGPLELNKLDQVPIKKGLIICGPPGTGKTTIGRWLSDKLLGRFYMIGGEMGVSGPELIDALDQTIDKAAQNPPGVIFIDDVDNIFTHDDSYRAFLTLLDGVANKNRSLVCIIATCNDITKLNLPLVRGGRLEHILQTSLPTNNDIKILVIQSIDRIKEICNLEIKESYYEIYKRFMGWSPADVRRWKDDVVRSMSYNPKQDILKVFNNKIDNIKKSYDIFTNGLDGINHSNSLVS</sequence>
<feature type="domain" description="AAA+ ATPase" evidence="3">
    <location>
        <begin position="276"/>
        <end position="403"/>
    </location>
</feature>
<evidence type="ECO:0000259" key="3">
    <source>
        <dbReference type="SMART" id="SM00382"/>
    </source>
</evidence>
<dbReference type="KEGG" id="vg:35381693"/>
<keyword evidence="1" id="KW-0547">Nucleotide-binding</keyword>
<keyword evidence="5" id="KW-1185">Reference proteome</keyword>
<evidence type="ECO:0000313" key="5">
    <source>
        <dbReference type="Proteomes" id="UP000236316"/>
    </source>
</evidence>
<name>A0A2I2L617_9VIRU</name>
<keyword evidence="2" id="KW-0067">ATP-binding</keyword>
<feature type="domain" description="AAA+ ATPase" evidence="3">
    <location>
        <begin position="22"/>
        <end position="126"/>
    </location>
</feature>
<protein>
    <submittedName>
        <fullName evidence="4">ATPase AAA</fullName>
    </submittedName>
</protein>
<reference evidence="4" key="1">
    <citation type="submission" date="2017-08" db="EMBL/GenBank/DDBJ databases">
        <authorList>
            <consortium name="Urmite Genomes"/>
        </authorList>
    </citation>
    <scope>NUCLEOTIDE SEQUENCE [LARGE SCALE GENOMIC DNA]</scope>
    <source>
        <strain evidence="4">IHUMI-LCC2</strain>
    </source>
</reference>
<organism evidence="4">
    <name type="scientific">Orpheovirus IHUMI-LCC2</name>
    <dbReference type="NCBI Taxonomy" id="2023057"/>
    <lineage>
        <taxon>Viruses</taxon>
        <taxon>Varidnaviria</taxon>
        <taxon>Bamfordvirae</taxon>
        <taxon>Nucleocytoviricota</taxon>
        <taxon>Megaviricetes</taxon>
        <taxon>Pimascovirales</taxon>
        <taxon>Ocovirineae</taxon>
        <taxon>Orpheoviridae</taxon>
        <taxon>Alphaorpheovirus</taxon>
        <taxon>Alphaorpheovirus massiliense</taxon>
    </lineage>
</organism>
<dbReference type="GeneID" id="35381693"/>
<accession>A0A2I2L617</accession>
<dbReference type="PANTHER" id="PTHR23077:SF27">
    <property type="entry name" value="ATPASE FAMILY GENE 2 PROTEIN HOMOLOG A"/>
    <property type="match status" value="1"/>
</dbReference>
<dbReference type="InterPro" id="IPR003959">
    <property type="entry name" value="ATPase_AAA_core"/>
</dbReference>
<dbReference type="OrthoDB" id="3755at10239"/>
<dbReference type="InterPro" id="IPR027417">
    <property type="entry name" value="P-loop_NTPase"/>
</dbReference>
<gene>
    <name evidence="4" type="ORF">ORPV_1036</name>
</gene>
<dbReference type="SMART" id="SM00382">
    <property type="entry name" value="AAA"/>
    <property type="match status" value="2"/>
</dbReference>
<dbReference type="InterPro" id="IPR050168">
    <property type="entry name" value="AAA_ATPase_domain"/>
</dbReference>
<evidence type="ECO:0000256" key="2">
    <source>
        <dbReference type="ARBA" id="ARBA00022840"/>
    </source>
</evidence>
<proteinExistence type="predicted"/>
<dbReference type="Pfam" id="PF00004">
    <property type="entry name" value="AAA"/>
    <property type="match status" value="2"/>
</dbReference>
<evidence type="ECO:0000256" key="1">
    <source>
        <dbReference type="ARBA" id="ARBA00022741"/>
    </source>
</evidence>
<dbReference type="InterPro" id="IPR003593">
    <property type="entry name" value="AAA+_ATPase"/>
</dbReference>
<dbReference type="GO" id="GO:0016887">
    <property type="term" value="F:ATP hydrolysis activity"/>
    <property type="evidence" value="ECO:0007669"/>
    <property type="project" value="InterPro"/>
</dbReference>
<dbReference type="SUPFAM" id="SSF52540">
    <property type="entry name" value="P-loop containing nucleoside triphosphate hydrolases"/>
    <property type="match status" value="2"/>
</dbReference>
<dbReference type="GO" id="GO:0005524">
    <property type="term" value="F:ATP binding"/>
    <property type="evidence" value="ECO:0007669"/>
    <property type="project" value="UniProtKB-KW"/>
</dbReference>
<dbReference type="CDD" id="cd19481">
    <property type="entry name" value="RecA-like_protease"/>
    <property type="match status" value="1"/>
</dbReference>
<evidence type="ECO:0000313" key="4">
    <source>
        <dbReference type="EMBL" id="SNW62940.1"/>
    </source>
</evidence>
<dbReference type="RefSeq" id="YP_009449242.1">
    <property type="nucleotide sequence ID" value="NC_036594.1"/>
</dbReference>
<dbReference type="EMBL" id="LT906555">
    <property type="protein sequence ID" value="SNW62940.1"/>
    <property type="molecule type" value="Genomic_DNA"/>
</dbReference>
<dbReference type="Gene3D" id="3.40.50.300">
    <property type="entry name" value="P-loop containing nucleotide triphosphate hydrolases"/>
    <property type="match status" value="2"/>
</dbReference>
<dbReference type="Proteomes" id="UP000236316">
    <property type="component" value="Segment"/>
</dbReference>